<dbReference type="Proteomes" id="UP001595741">
    <property type="component" value="Unassembled WGS sequence"/>
</dbReference>
<evidence type="ECO:0000259" key="6">
    <source>
        <dbReference type="PROSITE" id="PS51186"/>
    </source>
</evidence>
<dbReference type="EC" id="2.3.1.266" evidence="5"/>
<comment type="subcellular location">
    <subcellularLocation>
        <location evidence="5">Cytoplasm</location>
    </subcellularLocation>
</comment>
<dbReference type="SUPFAM" id="SSF55729">
    <property type="entry name" value="Acyl-CoA N-acyltransferases (Nat)"/>
    <property type="match status" value="1"/>
</dbReference>
<keyword evidence="8" id="KW-1185">Reference proteome</keyword>
<dbReference type="InterPro" id="IPR016181">
    <property type="entry name" value="Acyl_CoA_acyltransferase"/>
</dbReference>
<evidence type="ECO:0000256" key="4">
    <source>
        <dbReference type="ARBA" id="ARBA00023315"/>
    </source>
</evidence>
<dbReference type="Pfam" id="PF00583">
    <property type="entry name" value="Acetyltransf_1"/>
    <property type="match status" value="1"/>
</dbReference>
<dbReference type="Gene3D" id="3.40.630.30">
    <property type="match status" value="1"/>
</dbReference>
<dbReference type="RefSeq" id="WP_386094501.1">
    <property type="nucleotide sequence ID" value="NZ_JBHRXN010000036.1"/>
</dbReference>
<evidence type="ECO:0000256" key="2">
    <source>
        <dbReference type="ARBA" id="ARBA00022490"/>
    </source>
</evidence>
<keyword evidence="3 7" id="KW-0808">Transferase</keyword>
<organism evidence="7 8">
    <name type="scientific">Vogesella facilis</name>
    <dbReference type="NCBI Taxonomy" id="1655232"/>
    <lineage>
        <taxon>Bacteria</taxon>
        <taxon>Pseudomonadati</taxon>
        <taxon>Pseudomonadota</taxon>
        <taxon>Betaproteobacteria</taxon>
        <taxon>Neisseriales</taxon>
        <taxon>Chromobacteriaceae</taxon>
        <taxon>Vogesella</taxon>
    </lineage>
</organism>
<evidence type="ECO:0000313" key="8">
    <source>
        <dbReference type="Proteomes" id="UP001595741"/>
    </source>
</evidence>
<keyword evidence="7" id="KW-0689">Ribosomal protein</keyword>
<dbReference type="GO" id="GO:0005840">
    <property type="term" value="C:ribosome"/>
    <property type="evidence" value="ECO:0007669"/>
    <property type="project" value="UniProtKB-KW"/>
</dbReference>
<dbReference type="PROSITE" id="PS51186">
    <property type="entry name" value="GNAT"/>
    <property type="match status" value="1"/>
</dbReference>
<accession>A0ABV7RMW8</accession>
<sequence length="149" mass="16509">MAELRRIVDSVAAEAIASAEAGSCAHPWSAAMYADSIAGQDLVFAYHLAPEQAIGFAVLLQVLDEAHLQNVFVCQPWQRQGHGRQLLQQLMQYAASQGASRMLLEVRESNHAARQLYLSCGFSETGRRKHYYRTADGPREHAILMEAPL</sequence>
<comment type="caution">
    <text evidence="7">The sequence shown here is derived from an EMBL/GenBank/DDBJ whole genome shotgun (WGS) entry which is preliminary data.</text>
</comment>
<dbReference type="InterPro" id="IPR000182">
    <property type="entry name" value="GNAT_dom"/>
</dbReference>
<comment type="function">
    <text evidence="5">Acetylates the N-terminal alanine of ribosomal protein bS18.</text>
</comment>
<dbReference type="PANTHER" id="PTHR43420:SF51">
    <property type="entry name" value="PEPTIDYL-LYSINE N-ACETYLTRANSFERASE YIAC"/>
    <property type="match status" value="1"/>
</dbReference>
<evidence type="ECO:0000256" key="5">
    <source>
        <dbReference type="RuleBase" id="RU363094"/>
    </source>
</evidence>
<dbReference type="CDD" id="cd04301">
    <property type="entry name" value="NAT_SF"/>
    <property type="match status" value="1"/>
</dbReference>
<keyword evidence="2 5" id="KW-0963">Cytoplasm</keyword>
<dbReference type="InterPro" id="IPR050680">
    <property type="entry name" value="YpeA/RimI_acetyltransf"/>
</dbReference>
<dbReference type="InterPro" id="IPR006464">
    <property type="entry name" value="AcTrfase_RimI/Ard1"/>
</dbReference>
<dbReference type="EMBL" id="JBHRXN010000036">
    <property type="protein sequence ID" value="MFC3533980.1"/>
    <property type="molecule type" value="Genomic_DNA"/>
</dbReference>
<dbReference type="NCBIfam" id="TIGR01575">
    <property type="entry name" value="rimI"/>
    <property type="match status" value="1"/>
</dbReference>
<gene>
    <name evidence="7" type="primary">rimI</name>
    <name evidence="7" type="ORF">ACFOLG_17585</name>
</gene>
<protein>
    <recommendedName>
        <fullName evidence="5">[Ribosomal protein bS18]-alanine N-acetyltransferase</fullName>
        <ecNumber evidence="5">2.3.1.266</ecNumber>
    </recommendedName>
</protein>
<dbReference type="PANTHER" id="PTHR43420">
    <property type="entry name" value="ACETYLTRANSFERASE"/>
    <property type="match status" value="1"/>
</dbReference>
<reference evidence="8" key="1">
    <citation type="journal article" date="2019" name="Int. J. Syst. Evol. Microbiol.">
        <title>The Global Catalogue of Microorganisms (GCM) 10K type strain sequencing project: providing services to taxonomists for standard genome sequencing and annotation.</title>
        <authorList>
            <consortium name="The Broad Institute Genomics Platform"/>
            <consortium name="The Broad Institute Genome Sequencing Center for Infectious Disease"/>
            <person name="Wu L."/>
            <person name="Ma J."/>
        </authorList>
    </citation>
    <scope>NUCLEOTIDE SEQUENCE [LARGE SCALE GENOMIC DNA]</scope>
    <source>
        <strain evidence="8">KCTC 42742</strain>
    </source>
</reference>
<evidence type="ECO:0000256" key="1">
    <source>
        <dbReference type="ARBA" id="ARBA00005395"/>
    </source>
</evidence>
<comment type="catalytic activity">
    <reaction evidence="5">
        <text>N-terminal L-alanyl-[ribosomal protein bS18] + acetyl-CoA = N-terminal N(alpha)-acetyl-L-alanyl-[ribosomal protein bS18] + CoA + H(+)</text>
        <dbReference type="Rhea" id="RHEA:43756"/>
        <dbReference type="Rhea" id="RHEA-COMP:10676"/>
        <dbReference type="Rhea" id="RHEA-COMP:10677"/>
        <dbReference type="ChEBI" id="CHEBI:15378"/>
        <dbReference type="ChEBI" id="CHEBI:57287"/>
        <dbReference type="ChEBI" id="CHEBI:57288"/>
        <dbReference type="ChEBI" id="CHEBI:64718"/>
        <dbReference type="ChEBI" id="CHEBI:83683"/>
        <dbReference type="EC" id="2.3.1.266"/>
    </reaction>
</comment>
<evidence type="ECO:0000313" key="7">
    <source>
        <dbReference type="EMBL" id="MFC3533980.1"/>
    </source>
</evidence>
<comment type="similarity">
    <text evidence="1 5">Belongs to the acetyltransferase family. RimI subfamily.</text>
</comment>
<proteinExistence type="inferred from homology"/>
<dbReference type="GO" id="GO:0008999">
    <property type="term" value="F:protein-N-terminal-alanine acetyltransferase activity"/>
    <property type="evidence" value="ECO:0007669"/>
    <property type="project" value="UniProtKB-EC"/>
</dbReference>
<feature type="domain" description="N-acetyltransferase" evidence="6">
    <location>
        <begin position="1"/>
        <end position="149"/>
    </location>
</feature>
<keyword evidence="7" id="KW-0687">Ribonucleoprotein</keyword>
<name>A0ABV7RMW8_9NEIS</name>
<keyword evidence="4 7" id="KW-0012">Acyltransferase</keyword>
<evidence type="ECO:0000256" key="3">
    <source>
        <dbReference type="ARBA" id="ARBA00022679"/>
    </source>
</evidence>